<gene>
    <name evidence="3" type="ORF">LI82_09390</name>
</gene>
<feature type="region of interest" description="Disordered" evidence="1">
    <location>
        <begin position="306"/>
        <end position="328"/>
    </location>
</feature>
<evidence type="ECO:0000256" key="1">
    <source>
        <dbReference type="SAM" id="MobiDB-lite"/>
    </source>
</evidence>
<protein>
    <submittedName>
        <fullName evidence="3">Uncharacterized protein</fullName>
    </submittedName>
</protein>
<keyword evidence="2" id="KW-1133">Transmembrane helix</keyword>
<dbReference type="Proteomes" id="UP000029859">
    <property type="component" value="Unassembled WGS sequence"/>
</dbReference>
<dbReference type="OrthoDB" id="147044at2157"/>
<dbReference type="EMBL" id="JRHO01000014">
    <property type="protein sequence ID" value="KGK97955.1"/>
    <property type="molecule type" value="Genomic_DNA"/>
</dbReference>
<dbReference type="RefSeq" id="WP_048195128.1">
    <property type="nucleotide sequence ID" value="NZ_CAAGSM010000001.1"/>
</dbReference>
<name>A0A099SYE7_METMT</name>
<keyword evidence="4" id="KW-1185">Reference proteome</keyword>
<accession>A0A099SYE7</accession>
<sequence length="328" mass="36763">MRKDFLLATGMSFLLLAAGVYWYFWTLDDVSIVGADAPDYIGIKTTGQLQVVLMNNESYPVDVSIDIENAFVDPDGISRSYFDGMLIISNPENPDYLQYKSFDPSGGKITLQPGENVIEMTIGYYIPDGYDLNVKVYQNHWLLDEATTHIEVLETVLPNLSIELDSEMIAIDEVEIYRVDAYISNDNTIRGNTPVVATNISIIDNATGTILLSYEDSIRADANSTKHIINWNTSSWNISDWDASPTVIIELSPNASSPYLYRPLETVVRGKMDESYRVNFTAVWENQVMTRELVIPPSLNSDKINSNIENDSEGDFTVAPTPPEIMLQ</sequence>
<organism evidence="3 4">
    <name type="scientific">Methanococcoides methylutens</name>
    <dbReference type="NCBI Taxonomy" id="2226"/>
    <lineage>
        <taxon>Archaea</taxon>
        <taxon>Methanobacteriati</taxon>
        <taxon>Methanobacteriota</taxon>
        <taxon>Stenosarchaea group</taxon>
        <taxon>Methanomicrobia</taxon>
        <taxon>Methanosarcinales</taxon>
        <taxon>Methanosarcinaceae</taxon>
        <taxon>Methanococcoides</taxon>
    </lineage>
</organism>
<reference evidence="3 4" key="1">
    <citation type="submission" date="2014-09" db="EMBL/GenBank/DDBJ databases">
        <title>Draft genome sequence of an obligately methylotrophic methanogen, Methanococcoides methylutens, isolated from marine sediment.</title>
        <authorList>
            <person name="Guan Y."/>
            <person name="Ngugi D.K."/>
            <person name="Blom J."/>
            <person name="Ali S."/>
            <person name="Ferry J.G."/>
            <person name="Stingl U."/>
        </authorList>
    </citation>
    <scope>NUCLEOTIDE SEQUENCE [LARGE SCALE GENOMIC DNA]</scope>
    <source>
        <strain evidence="3 4">DSM 2657</strain>
    </source>
</reference>
<comment type="caution">
    <text evidence="3">The sequence shown here is derived from an EMBL/GenBank/DDBJ whole genome shotgun (WGS) entry which is preliminary data.</text>
</comment>
<keyword evidence="2" id="KW-0472">Membrane</keyword>
<dbReference type="AlphaFoldDB" id="A0A099SYE7"/>
<evidence type="ECO:0000256" key="2">
    <source>
        <dbReference type="SAM" id="Phobius"/>
    </source>
</evidence>
<keyword evidence="2" id="KW-0812">Transmembrane</keyword>
<evidence type="ECO:0000313" key="3">
    <source>
        <dbReference type="EMBL" id="KGK97955.1"/>
    </source>
</evidence>
<feature type="transmembrane region" description="Helical" evidence="2">
    <location>
        <begin position="5"/>
        <end position="25"/>
    </location>
</feature>
<evidence type="ECO:0000313" key="4">
    <source>
        <dbReference type="Proteomes" id="UP000029859"/>
    </source>
</evidence>
<proteinExistence type="predicted"/>